<comment type="caution">
    <text evidence="2">The sequence shown here is derived from an EMBL/GenBank/DDBJ whole genome shotgun (WGS) entry which is preliminary data.</text>
</comment>
<accession>A0ABU6WCQ2</accession>
<proteinExistence type="predicted"/>
<evidence type="ECO:0000256" key="1">
    <source>
        <dbReference type="SAM" id="MobiDB-lite"/>
    </source>
</evidence>
<gene>
    <name evidence="2" type="ORF">PIB30_035155</name>
</gene>
<evidence type="ECO:0000313" key="2">
    <source>
        <dbReference type="EMBL" id="MED6183126.1"/>
    </source>
</evidence>
<organism evidence="2 3">
    <name type="scientific">Stylosanthes scabra</name>
    <dbReference type="NCBI Taxonomy" id="79078"/>
    <lineage>
        <taxon>Eukaryota</taxon>
        <taxon>Viridiplantae</taxon>
        <taxon>Streptophyta</taxon>
        <taxon>Embryophyta</taxon>
        <taxon>Tracheophyta</taxon>
        <taxon>Spermatophyta</taxon>
        <taxon>Magnoliopsida</taxon>
        <taxon>eudicotyledons</taxon>
        <taxon>Gunneridae</taxon>
        <taxon>Pentapetalae</taxon>
        <taxon>rosids</taxon>
        <taxon>fabids</taxon>
        <taxon>Fabales</taxon>
        <taxon>Fabaceae</taxon>
        <taxon>Papilionoideae</taxon>
        <taxon>50 kb inversion clade</taxon>
        <taxon>dalbergioids sensu lato</taxon>
        <taxon>Dalbergieae</taxon>
        <taxon>Pterocarpus clade</taxon>
        <taxon>Stylosanthes</taxon>
    </lineage>
</organism>
<feature type="region of interest" description="Disordered" evidence="1">
    <location>
        <begin position="57"/>
        <end position="83"/>
    </location>
</feature>
<keyword evidence="3" id="KW-1185">Reference proteome</keyword>
<dbReference type="EMBL" id="JASCZI010181409">
    <property type="protein sequence ID" value="MED6183126.1"/>
    <property type="molecule type" value="Genomic_DNA"/>
</dbReference>
<protein>
    <submittedName>
        <fullName evidence="2">Uncharacterized protein</fullName>
    </submittedName>
</protein>
<name>A0ABU6WCQ2_9FABA</name>
<feature type="region of interest" description="Disordered" evidence="1">
    <location>
        <begin position="1"/>
        <end position="45"/>
    </location>
</feature>
<evidence type="ECO:0000313" key="3">
    <source>
        <dbReference type="Proteomes" id="UP001341840"/>
    </source>
</evidence>
<feature type="compositionally biased region" description="Basic and acidic residues" evidence="1">
    <location>
        <begin position="58"/>
        <end position="72"/>
    </location>
</feature>
<dbReference type="Proteomes" id="UP001341840">
    <property type="component" value="Unassembled WGS sequence"/>
</dbReference>
<reference evidence="2 3" key="1">
    <citation type="journal article" date="2023" name="Plants (Basel)">
        <title>Bridging the Gap: Combining Genomics and Transcriptomics Approaches to Understand Stylosanthes scabra, an Orphan Legume from the Brazilian Caatinga.</title>
        <authorList>
            <person name="Ferreira-Neto J.R.C."/>
            <person name="da Silva M.D."/>
            <person name="Binneck E."/>
            <person name="de Melo N.F."/>
            <person name="da Silva R.H."/>
            <person name="de Melo A.L.T.M."/>
            <person name="Pandolfi V."/>
            <person name="Bustamante F.O."/>
            <person name="Brasileiro-Vidal A.C."/>
            <person name="Benko-Iseppon A.M."/>
        </authorList>
    </citation>
    <scope>NUCLEOTIDE SEQUENCE [LARGE SCALE GENOMIC DNA]</scope>
    <source>
        <tissue evidence="2">Leaves</tissue>
    </source>
</reference>
<sequence>MERRTESSSVHPQKVFNKPLSTGSGAKQALRKITQFRPPRNEARPAKLARVVVPKVPARREYSRHRADLDDKNSEDEDYNQRLMRRNSQRNLWATYPKEKRLEEAAKKPAARTGMFGMSRS</sequence>